<proteinExistence type="predicted"/>
<evidence type="ECO:0000313" key="1">
    <source>
        <dbReference type="EMBL" id="VVE76444.1"/>
    </source>
</evidence>
<evidence type="ECO:0000313" key="2">
    <source>
        <dbReference type="Proteomes" id="UP000383122"/>
    </source>
</evidence>
<protein>
    <recommendedName>
        <fullName evidence="3">Bacteriophage protein</fullName>
    </recommendedName>
</protein>
<dbReference type="RefSeq" id="WP_150740860.1">
    <property type="nucleotide sequence ID" value="NZ_CABPSP010000029.1"/>
</dbReference>
<dbReference type="AlphaFoldDB" id="A0A5E5ASR4"/>
<organism evidence="1 2">
    <name type="scientific">Pandoraea anapnoica</name>
    <dbReference type="NCBI Taxonomy" id="2508301"/>
    <lineage>
        <taxon>Bacteria</taxon>
        <taxon>Pseudomonadati</taxon>
        <taxon>Pseudomonadota</taxon>
        <taxon>Betaproteobacteria</taxon>
        <taxon>Burkholderiales</taxon>
        <taxon>Burkholderiaceae</taxon>
        <taxon>Pandoraea</taxon>
    </lineage>
</organism>
<name>A0A5E5ASR4_9BURK</name>
<reference evidence="1 2" key="1">
    <citation type="submission" date="2019-08" db="EMBL/GenBank/DDBJ databases">
        <authorList>
            <person name="Peeters C."/>
        </authorList>
    </citation>
    <scope>NUCLEOTIDE SEQUENCE [LARGE SCALE GENOMIC DNA]</scope>
    <source>
        <strain evidence="1 2">LMG 31117</strain>
    </source>
</reference>
<dbReference type="Proteomes" id="UP000383122">
    <property type="component" value="Unassembled WGS sequence"/>
</dbReference>
<dbReference type="EMBL" id="CABPSP010000029">
    <property type="protein sequence ID" value="VVE76444.1"/>
    <property type="molecule type" value="Genomic_DNA"/>
</dbReference>
<evidence type="ECO:0008006" key="3">
    <source>
        <dbReference type="Google" id="ProtNLM"/>
    </source>
</evidence>
<accession>A0A5E5ASR4</accession>
<keyword evidence="2" id="KW-1185">Reference proteome</keyword>
<gene>
    <name evidence="1" type="ORF">PAN31117_05396</name>
</gene>
<sequence length="134" mass="14040">MTAIAEDRNTPFMDGQDVPVPVKAATVIHAGLIVCADATGYAIEGKTADDLTYLGRAEEFIDNTKGADGDAFVLVRRLKAFKWANDSTDPVLQAGLGKPCFIVDNQTVAATDGGATRSQAGIVVALDADGVWVQ</sequence>
<dbReference type="OrthoDB" id="5465205at2"/>